<evidence type="ECO:0000313" key="1">
    <source>
        <dbReference type="EMBL" id="KAJ9060727.1"/>
    </source>
</evidence>
<gene>
    <name evidence="1" type="ORF">DSO57_1027852</name>
</gene>
<sequence>MFGAFKATSICLSGLLNKVPWRMSASRKANVRKRLKQVDSVVDALTESGLTCKRLEAFKKLPKEGEMTPREKYTVFCASAKGHRKAIHKVPKFTKIPHPRISPPGF</sequence>
<dbReference type="Proteomes" id="UP001165960">
    <property type="component" value="Unassembled WGS sequence"/>
</dbReference>
<dbReference type="EMBL" id="QTSX02005143">
    <property type="protein sequence ID" value="KAJ9060727.1"/>
    <property type="molecule type" value="Genomic_DNA"/>
</dbReference>
<comment type="caution">
    <text evidence="1">The sequence shown here is derived from an EMBL/GenBank/DDBJ whole genome shotgun (WGS) entry which is preliminary data.</text>
</comment>
<protein>
    <submittedName>
        <fullName evidence="1">Uncharacterized protein</fullName>
    </submittedName>
</protein>
<accession>A0ACC2SEA0</accession>
<evidence type="ECO:0000313" key="2">
    <source>
        <dbReference type="Proteomes" id="UP001165960"/>
    </source>
</evidence>
<proteinExistence type="predicted"/>
<keyword evidence="2" id="KW-1185">Reference proteome</keyword>
<reference evidence="1" key="1">
    <citation type="submission" date="2022-04" db="EMBL/GenBank/DDBJ databases">
        <title>Genome of the entomopathogenic fungus Entomophthora muscae.</title>
        <authorList>
            <person name="Elya C."/>
            <person name="Lovett B.R."/>
            <person name="Lee E."/>
            <person name="Macias A.M."/>
            <person name="Hajek A.E."/>
            <person name="De Bivort B.L."/>
            <person name="Kasson M.T."/>
            <person name="De Fine Licht H.H."/>
            <person name="Stajich J.E."/>
        </authorList>
    </citation>
    <scope>NUCLEOTIDE SEQUENCE</scope>
    <source>
        <strain evidence="1">Berkeley</strain>
    </source>
</reference>
<organism evidence="1 2">
    <name type="scientific">Entomophthora muscae</name>
    <dbReference type="NCBI Taxonomy" id="34485"/>
    <lineage>
        <taxon>Eukaryota</taxon>
        <taxon>Fungi</taxon>
        <taxon>Fungi incertae sedis</taxon>
        <taxon>Zoopagomycota</taxon>
        <taxon>Entomophthoromycotina</taxon>
        <taxon>Entomophthoromycetes</taxon>
        <taxon>Entomophthorales</taxon>
        <taxon>Entomophthoraceae</taxon>
        <taxon>Entomophthora</taxon>
    </lineage>
</organism>
<name>A0ACC2SEA0_9FUNG</name>